<evidence type="ECO:0000313" key="2">
    <source>
        <dbReference type="EMBL" id="EJK45741.1"/>
    </source>
</evidence>
<accession>K0R9Y8</accession>
<dbReference type="EMBL" id="AGNL01048278">
    <property type="protein sequence ID" value="EJK45741.1"/>
    <property type="molecule type" value="Genomic_DNA"/>
</dbReference>
<feature type="region of interest" description="Disordered" evidence="1">
    <location>
        <begin position="26"/>
        <end position="48"/>
    </location>
</feature>
<dbReference type="Proteomes" id="UP000266841">
    <property type="component" value="Unassembled WGS sequence"/>
</dbReference>
<comment type="caution">
    <text evidence="2">The sequence shown here is derived from an EMBL/GenBank/DDBJ whole genome shotgun (WGS) entry which is preliminary data.</text>
</comment>
<gene>
    <name evidence="2" type="ORF">THAOC_35628</name>
</gene>
<reference evidence="2 3" key="1">
    <citation type="journal article" date="2012" name="Genome Biol.">
        <title>Genome and low-iron response of an oceanic diatom adapted to chronic iron limitation.</title>
        <authorList>
            <person name="Lommer M."/>
            <person name="Specht M."/>
            <person name="Roy A.S."/>
            <person name="Kraemer L."/>
            <person name="Andreson R."/>
            <person name="Gutowska M.A."/>
            <person name="Wolf J."/>
            <person name="Bergner S.V."/>
            <person name="Schilhabel M.B."/>
            <person name="Klostermeier U.C."/>
            <person name="Beiko R.G."/>
            <person name="Rosenstiel P."/>
            <person name="Hippler M."/>
            <person name="Laroche J."/>
        </authorList>
    </citation>
    <scope>NUCLEOTIDE SEQUENCE [LARGE SCALE GENOMIC DNA]</scope>
    <source>
        <strain evidence="2 3">CCMP1005</strain>
    </source>
</reference>
<name>K0R9Y8_THAOC</name>
<dbReference type="AlphaFoldDB" id="K0R9Y8"/>
<protein>
    <submittedName>
        <fullName evidence="2">Uncharacterized protein</fullName>
    </submittedName>
</protein>
<sequence>RKPEPVLSKREALTVPLGTCSVAVEPGKKKKTKTKREDTTDSIMGYPKNPSVEGEDFVLDNINSNHATFRSSFGAKCRPRNVIANFGATQTERYRSIGLREATSTCGTKHSGKPKKRVKREVLIWELALRV</sequence>
<organism evidence="2 3">
    <name type="scientific">Thalassiosira oceanica</name>
    <name type="common">Marine diatom</name>
    <dbReference type="NCBI Taxonomy" id="159749"/>
    <lineage>
        <taxon>Eukaryota</taxon>
        <taxon>Sar</taxon>
        <taxon>Stramenopiles</taxon>
        <taxon>Ochrophyta</taxon>
        <taxon>Bacillariophyta</taxon>
        <taxon>Coscinodiscophyceae</taxon>
        <taxon>Thalassiosirophycidae</taxon>
        <taxon>Thalassiosirales</taxon>
        <taxon>Thalassiosiraceae</taxon>
        <taxon>Thalassiosira</taxon>
    </lineage>
</organism>
<evidence type="ECO:0000313" key="3">
    <source>
        <dbReference type="Proteomes" id="UP000266841"/>
    </source>
</evidence>
<keyword evidence="3" id="KW-1185">Reference proteome</keyword>
<feature type="non-terminal residue" evidence="2">
    <location>
        <position position="1"/>
    </location>
</feature>
<evidence type="ECO:0000256" key="1">
    <source>
        <dbReference type="SAM" id="MobiDB-lite"/>
    </source>
</evidence>
<proteinExistence type="predicted"/>